<dbReference type="PANTHER" id="PTHR47326:SF1">
    <property type="entry name" value="HTH PSQ-TYPE DOMAIN-CONTAINING PROTEIN"/>
    <property type="match status" value="1"/>
</dbReference>
<dbReference type="EMBL" id="JAJSOF020000017">
    <property type="protein sequence ID" value="KAJ4439361.1"/>
    <property type="molecule type" value="Genomic_DNA"/>
</dbReference>
<reference evidence="1 2" key="1">
    <citation type="journal article" date="2022" name="Allergy">
        <title>Genome assembly and annotation of Periplaneta americana reveal a comprehensive cockroach allergen profile.</title>
        <authorList>
            <person name="Wang L."/>
            <person name="Xiong Q."/>
            <person name="Saelim N."/>
            <person name="Wang L."/>
            <person name="Nong W."/>
            <person name="Wan A.T."/>
            <person name="Shi M."/>
            <person name="Liu X."/>
            <person name="Cao Q."/>
            <person name="Hui J.H.L."/>
            <person name="Sookrung N."/>
            <person name="Leung T.F."/>
            <person name="Tungtrongchitr A."/>
            <person name="Tsui S.K.W."/>
        </authorList>
    </citation>
    <scope>NUCLEOTIDE SEQUENCE [LARGE SCALE GENOMIC DNA]</scope>
    <source>
        <strain evidence="1">PWHHKU_190912</strain>
    </source>
</reference>
<dbReference type="PANTHER" id="PTHR47326">
    <property type="entry name" value="TRANSPOSABLE ELEMENT TC3 TRANSPOSASE-LIKE PROTEIN"/>
    <property type="match status" value="1"/>
</dbReference>
<accession>A0ABQ8SYV2</accession>
<evidence type="ECO:0000313" key="1">
    <source>
        <dbReference type="EMBL" id="KAJ4439361.1"/>
    </source>
</evidence>
<dbReference type="Proteomes" id="UP001148838">
    <property type="component" value="Unassembled WGS sequence"/>
</dbReference>
<dbReference type="InterPro" id="IPR036397">
    <property type="entry name" value="RNaseH_sf"/>
</dbReference>
<gene>
    <name evidence="1" type="ORF">ANN_07483</name>
</gene>
<sequence length="153" mass="17074">MKTAIITSLRKMDLPVTITTTYESILIKICHTGREDDALMKWPPQSPDLTPCNFFLWGFVKDTVYVPLLTADIQELHHRITAAVALVNSDILDHVWGEMDLAHGLLTCYGTKIVLQWLKEGKLVINKISQLGPMDLSTNSRCGPPDILGVVCE</sequence>
<evidence type="ECO:0000313" key="2">
    <source>
        <dbReference type="Proteomes" id="UP001148838"/>
    </source>
</evidence>
<proteinExistence type="predicted"/>
<evidence type="ECO:0008006" key="3">
    <source>
        <dbReference type="Google" id="ProtNLM"/>
    </source>
</evidence>
<comment type="caution">
    <text evidence="1">The sequence shown here is derived from an EMBL/GenBank/DDBJ whole genome shotgun (WGS) entry which is preliminary data.</text>
</comment>
<name>A0ABQ8SYV2_PERAM</name>
<keyword evidence="2" id="KW-1185">Reference proteome</keyword>
<organism evidence="1 2">
    <name type="scientific">Periplaneta americana</name>
    <name type="common">American cockroach</name>
    <name type="synonym">Blatta americana</name>
    <dbReference type="NCBI Taxonomy" id="6978"/>
    <lineage>
        <taxon>Eukaryota</taxon>
        <taxon>Metazoa</taxon>
        <taxon>Ecdysozoa</taxon>
        <taxon>Arthropoda</taxon>
        <taxon>Hexapoda</taxon>
        <taxon>Insecta</taxon>
        <taxon>Pterygota</taxon>
        <taxon>Neoptera</taxon>
        <taxon>Polyneoptera</taxon>
        <taxon>Dictyoptera</taxon>
        <taxon>Blattodea</taxon>
        <taxon>Blattoidea</taxon>
        <taxon>Blattidae</taxon>
        <taxon>Blattinae</taxon>
        <taxon>Periplaneta</taxon>
    </lineage>
</organism>
<dbReference type="Gene3D" id="3.30.420.10">
    <property type="entry name" value="Ribonuclease H-like superfamily/Ribonuclease H"/>
    <property type="match status" value="1"/>
</dbReference>
<protein>
    <recommendedName>
        <fullName evidence="3">Per a allergen</fullName>
    </recommendedName>
</protein>